<dbReference type="STRING" id="265719.SAMN04488509_101788"/>
<gene>
    <name evidence="3" type="ORF">SAMN04488509_101788</name>
</gene>
<protein>
    <submittedName>
        <fullName evidence="3">Acid phosphatase</fullName>
    </submittedName>
</protein>
<dbReference type="InterPro" id="IPR036412">
    <property type="entry name" value="HAD-like_sf"/>
</dbReference>
<name>A0A1G6SZB0_9GAMM</name>
<dbReference type="InterPro" id="IPR005519">
    <property type="entry name" value="Acid_phosphat_B-like"/>
</dbReference>
<proteinExistence type="predicted"/>
<keyword evidence="1 2" id="KW-0732">Signal</keyword>
<dbReference type="Pfam" id="PF03767">
    <property type="entry name" value="Acid_phosphat_B"/>
    <property type="match status" value="1"/>
</dbReference>
<dbReference type="InterPro" id="IPR006423">
    <property type="entry name" value="Lipo_e_P4"/>
</dbReference>
<organism evidence="3 4">
    <name type="scientific">Aquimonas voraii</name>
    <dbReference type="NCBI Taxonomy" id="265719"/>
    <lineage>
        <taxon>Bacteria</taxon>
        <taxon>Pseudomonadati</taxon>
        <taxon>Pseudomonadota</taxon>
        <taxon>Gammaproteobacteria</taxon>
        <taxon>Lysobacterales</taxon>
        <taxon>Lysobacteraceae</taxon>
        <taxon>Aquimonas</taxon>
    </lineage>
</organism>
<dbReference type="Proteomes" id="UP000199603">
    <property type="component" value="Unassembled WGS sequence"/>
</dbReference>
<reference evidence="3 4" key="1">
    <citation type="submission" date="2016-10" db="EMBL/GenBank/DDBJ databases">
        <authorList>
            <person name="de Groot N.N."/>
        </authorList>
    </citation>
    <scope>NUCLEOTIDE SEQUENCE [LARGE SCALE GENOMIC DNA]</scope>
    <source>
        <strain evidence="3 4">DSM 16957</strain>
    </source>
</reference>
<evidence type="ECO:0000313" key="4">
    <source>
        <dbReference type="Proteomes" id="UP000199603"/>
    </source>
</evidence>
<feature type="signal peptide" evidence="2">
    <location>
        <begin position="1"/>
        <end position="20"/>
    </location>
</feature>
<dbReference type="PANTHER" id="PTHR31284">
    <property type="entry name" value="ACID PHOSPHATASE-LIKE PROTEIN"/>
    <property type="match status" value="1"/>
</dbReference>
<feature type="chain" id="PRO_5011574306" evidence="2">
    <location>
        <begin position="21"/>
        <end position="298"/>
    </location>
</feature>
<dbReference type="SFLD" id="SFLDS00003">
    <property type="entry name" value="Haloacid_Dehalogenase"/>
    <property type="match status" value="1"/>
</dbReference>
<keyword evidence="4" id="KW-1185">Reference proteome</keyword>
<dbReference type="PANTHER" id="PTHR31284:SF10">
    <property type="entry name" value="ACID PHOSPHATASE-LIKE PROTEIN"/>
    <property type="match status" value="1"/>
</dbReference>
<dbReference type="RefSeq" id="WP_091239076.1">
    <property type="nucleotide sequence ID" value="NZ_FNAG01000001.1"/>
</dbReference>
<dbReference type="PIRSF" id="PIRSF019271">
    <property type="entry name" value="Acid_Ptase_C"/>
    <property type="match status" value="1"/>
</dbReference>
<dbReference type="InterPro" id="IPR023214">
    <property type="entry name" value="HAD_sf"/>
</dbReference>
<dbReference type="GO" id="GO:0009279">
    <property type="term" value="C:cell outer membrane"/>
    <property type="evidence" value="ECO:0007669"/>
    <property type="project" value="InterPro"/>
</dbReference>
<dbReference type="SFLD" id="SFLDG01125">
    <property type="entry name" value="C1.1:_Acid_Phosphatase_Like"/>
    <property type="match status" value="1"/>
</dbReference>
<dbReference type="SUPFAM" id="SSF56784">
    <property type="entry name" value="HAD-like"/>
    <property type="match status" value="1"/>
</dbReference>
<evidence type="ECO:0000256" key="1">
    <source>
        <dbReference type="ARBA" id="ARBA00022729"/>
    </source>
</evidence>
<dbReference type="PROSITE" id="PS51257">
    <property type="entry name" value="PROKAR_LIPOPROTEIN"/>
    <property type="match status" value="1"/>
</dbReference>
<dbReference type="OrthoDB" id="395856at2"/>
<evidence type="ECO:0000313" key="3">
    <source>
        <dbReference type="EMBL" id="SDD22138.1"/>
    </source>
</evidence>
<dbReference type="AlphaFoldDB" id="A0A1G6SZB0"/>
<dbReference type="EMBL" id="FNAG01000001">
    <property type="protein sequence ID" value="SDD22138.1"/>
    <property type="molecule type" value="Genomic_DNA"/>
</dbReference>
<dbReference type="Gene3D" id="3.40.50.1000">
    <property type="entry name" value="HAD superfamily/HAD-like"/>
    <property type="match status" value="1"/>
</dbReference>
<accession>A0A1G6SZB0</accession>
<evidence type="ECO:0000256" key="2">
    <source>
        <dbReference type="SAM" id="SignalP"/>
    </source>
</evidence>
<sequence length="298" mass="32996">MNFKPSILVLALASMLTACQSLPTQETSGASNPSGVPDALASPPADDRLNAVVWHQTSQEYRLSALGIYRAAERQLDRALSNPDWDALTHEDRDRPFAGLPPAVIVDVDETCLDNSPYQSRMLRQRRDFSALTWADWVREESAVPVPGALTFAKSANARGIRVFYISNRDHSLNASTLANLRTVGFPVENDDQFLGLGASLSGCVDVGSEKGCRRRLVGREYRVLLQVGDQIVDMVTVHDNSPSGRDAAVAPYLPWVGERWFVLPNPSYGSWESALYRDDRSLPQERRRAAKLDALRD</sequence>